<evidence type="ECO:0000313" key="4">
    <source>
        <dbReference type="Proteomes" id="UP000533905"/>
    </source>
</evidence>
<name>A0A7Y2P108_9BURK</name>
<reference evidence="3 4" key="1">
    <citation type="submission" date="2020-04" db="EMBL/GenBank/DDBJ databases">
        <title>Massilia sp. nov., a cold adapted bacteria isolated from Arctic soil.</title>
        <authorList>
            <person name="Son J."/>
            <person name="Ka J.-O."/>
        </authorList>
    </citation>
    <scope>NUCLEOTIDE SEQUENCE [LARGE SCALE GENOMIC DNA]</scope>
    <source>
        <strain evidence="3 4">ML15P13</strain>
    </source>
</reference>
<organism evidence="3 4">
    <name type="scientific">Telluria aromaticivorans</name>
    <dbReference type="NCBI Taxonomy" id="2725995"/>
    <lineage>
        <taxon>Bacteria</taxon>
        <taxon>Pseudomonadati</taxon>
        <taxon>Pseudomonadota</taxon>
        <taxon>Betaproteobacteria</taxon>
        <taxon>Burkholderiales</taxon>
        <taxon>Oxalobacteraceae</taxon>
        <taxon>Telluria group</taxon>
        <taxon>Telluria</taxon>
    </lineage>
</organism>
<dbReference type="AlphaFoldDB" id="A0A7Y2P108"/>
<feature type="domain" description="LiaF transmembrane" evidence="2">
    <location>
        <begin position="14"/>
        <end position="108"/>
    </location>
</feature>
<evidence type="ECO:0000259" key="2">
    <source>
        <dbReference type="Pfam" id="PF22570"/>
    </source>
</evidence>
<sequence length="125" mass="14663">MYNEDAYRWRKQVVWGLLLIVVGTVVLLDRLYYIDAGSLWHYWPLLLVVVGINQTIGYPSPREFGNGLWTVFIGLWLFACFEHVFGLTFRNSWPLFILAWGVKMVAEPFVVRRLAHNHTENQHAK</sequence>
<dbReference type="RefSeq" id="WP_171083897.1">
    <property type="nucleotide sequence ID" value="NZ_JABAIV010000003.1"/>
</dbReference>
<evidence type="ECO:0000256" key="1">
    <source>
        <dbReference type="SAM" id="Phobius"/>
    </source>
</evidence>
<comment type="caution">
    <text evidence="3">The sequence shown here is derived from an EMBL/GenBank/DDBJ whole genome shotgun (WGS) entry which is preliminary data.</text>
</comment>
<keyword evidence="4" id="KW-1185">Reference proteome</keyword>
<feature type="transmembrane region" description="Helical" evidence="1">
    <location>
        <begin position="68"/>
        <end position="89"/>
    </location>
</feature>
<dbReference type="Proteomes" id="UP000533905">
    <property type="component" value="Unassembled WGS sequence"/>
</dbReference>
<dbReference type="Pfam" id="PF22570">
    <property type="entry name" value="LiaF-TM"/>
    <property type="match status" value="1"/>
</dbReference>
<protein>
    <recommendedName>
        <fullName evidence="2">LiaF transmembrane domain-containing protein</fullName>
    </recommendedName>
</protein>
<evidence type="ECO:0000313" key="3">
    <source>
        <dbReference type="EMBL" id="NNG23384.1"/>
    </source>
</evidence>
<dbReference type="InterPro" id="IPR054331">
    <property type="entry name" value="LiaF_TM"/>
</dbReference>
<feature type="transmembrane region" description="Helical" evidence="1">
    <location>
        <begin position="39"/>
        <end position="56"/>
    </location>
</feature>
<accession>A0A7Y2P108</accession>
<dbReference type="EMBL" id="JABAIV010000003">
    <property type="protein sequence ID" value="NNG23384.1"/>
    <property type="molecule type" value="Genomic_DNA"/>
</dbReference>
<keyword evidence="1" id="KW-0472">Membrane</keyword>
<gene>
    <name evidence="3" type="ORF">HGB41_10300</name>
</gene>
<keyword evidence="1" id="KW-0812">Transmembrane</keyword>
<proteinExistence type="predicted"/>
<feature type="transmembrane region" description="Helical" evidence="1">
    <location>
        <begin position="12"/>
        <end position="33"/>
    </location>
</feature>
<keyword evidence="1" id="KW-1133">Transmembrane helix</keyword>